<comment type="caution">
    <text evidence="2">The sequence shown here is derived from an EMBL/GenBank/DDBJ whole genome shotgun (WGS) entry which is preliminary data.</text>
</comment>
<dbReference type="AlphaFoldDB" id="A0A4Y3VR92"/>
<gene>
    <name evidence="2" type="ORF">SSP24_59360</name>
</gene>
<accession>A0A4Y3VR92</accession>
<evidence type="ECO:0000313" key="3">
    <source>
        <dbReference type="Proteomes" id="UP000317881"/>
    </source>
</evidence>
<dbReference type="EMBL" id="BJND01000050">
    <property type="protein sequence ID" value="GEC08281.1"/>
    <property type="molecule type" value="Genomic_DNA"/>
</dbReference>
<organism evidence="2 3">
    <name type="scientific">Streptomyces spinoverrucosus</name>
    <dbReference type="NCBI Taxonomy" id="284043"/>
    <lineage>
        <taxon>Bacteria</taxon>
        <taxon>Bacillati</taxon>
        <taxon>Actinomycetota</taxon>
        <taxon>Actinomycetes</taxon>
        <taxon>Kitasatosporales</taxon>
        <taxon>Streptomycetaceae</taxon>
        <taxon>Streptomyces</taxon>
    </lineage>
</organism>
<proteinExistence type="predicted"/>
<evidence type="ECO:0000313" key="2">
    <source>
        <dbReference type="EMBL" id="GEC08281.1"/>
    </source>
</evidence>
<reference evidence="2 3" key="1">
    <citation type="submission" date="2019-06" db="EMBL/GenBank/DDBJ databases">
        <title>Whole genome shotgun sequence of Streptomyces spinoverrucosus NBRC 14228.</title>
        <authorList>
            <person name="Hosoyama A."/>
            <person name="Uohara A."/>
            <person name="Ohji S."/>
            <person name="Ichikawa N."/>
        </authorList>
    </citation>
    <scope>NUCLEOTIDE SEQUENCE [LARGE SCALE GENOMIC DNA]</scope>
    <source>
        <strain evidence="2 3">NBRC 14228</strain>
    </source>
</reference>
<name>A0A4Y3VR92_9ACTN</name>
<evidence type="ECO:0000256" key="1">
    <source>
        <dbReference type="SAM" id="MobiDB-lite"/>
    </source>
</evidence>
<keyword evidence="3" id="KW-1185">Reference proteome</keyword>
<feature type="compositionally biased region" description="Pro residues" evidence="1">
    <location>
        <begin position="49"/>
        <end position="73"/>
    </location>
</feature>
<dbReference type="Proteomes" id="UP000317881">
    <property type="component" value="Unassembled WGS sequence"/>
</dbReference>
<dbReference type="RefSeq" id="WP_167529742.1">
    <property type="nucleotide sequence ID" value="NZ_BJND01000050.1"/>
</dbReference>
<feature type="region of interest" description="Disordered" evidence="1">
    <location>
        <begin position="15"/>
        <end position="121"/>
    </location>
</feature>
<feature type="compositionally biased region" description="Low complexity" evidence="1">
    <location>
        <begin position="94"/>
        <end position="109"/>
    </location>
</feature>
<protein>
    <submittedName>
        <fullName evidence="2">Uncharacterized protein</fullName>
    </submittedName>
</protein>
<sequence>MAVGPGLAGAEADVLAPGAFADPDGSGVSPGDAERPPFPSLPRAGSAPPAAPPPATPPPDSALPPSGASPPRGPAECDGLARSPSPSPTLIQPAAAATATTVAARRTGTYKGRTGATSEAG</sequence>